<dbReference type="EMBL" id="CP024847">
    <property type="protein sequence ID" value="AUR50945.1"/>
    <property type="molecule type" value="Genomic_DNA"/>
</dbReference>
<keyword evidence="1" id="KW-0472">Membrane</keyword>
<feature type="transmembrane region" description="Helical" evidence="1">
    <location>
        <begin position="21"/>
        <end position="42"/>
    </location>
</feature>
<dbReference type="InterPro" id="IPR050879">
    <property type="entry name" value="Acyltransferase_3"/>
</dbReference>
<dbReference type="Pfam" id="PF01757">
    <property type="entry name" value="Acyl_transf_3"/>
    <property type="match status" value="1"/>
</dbReference>
<sequence>MVVFQHFWEMNHISDDRLRPWFFYCAGHEAVILFFVMSGFVLSHQLRNFCWQEYPQFILKRIIRIYPPYYLAMIFSIAVLLLMSNFYRSSLSGLGLQDWFYIWSQTTFDSTLWRGLTTIIGHCGSSLNLSVWTLFYEVWISLLFPFVWYISCLQLKLPKLLLLLIFGVINYYLWSLGLLLQNDWSGIVYYLWFFIVGMLIYQNLAFCEKFSNIWWWIVALTLYFSNYLFFGKITSRLLHEIIVAAGSSLIIINVIKNNKIKVILANSVIRFYGRISYSLYLFHLPVLYAVSYLYAEKIGLIAVKLITLFAVTIIAQLNFYLIENRFCNWLKLRIGLR</sequence>
<evidence type="ECO:0000313" key="4">
    <source>
        <dbReference type="Proteomes" id="UP000236655"/>
    </source>
</evidence>
<protein>
    <recommendedName>
        <fullName evidence="2">Acyltransferase 3 domain-containing protein</fullName>
    </recommendedName>
</protein>
<reference evidence="4" key="1">
    <citation type="submission" date="2017-11" db="EMBL/GenBank/DDBJ databases">
        <authorList>
            <person name="Chan K.G."/>
            <person name="Lee L.S."/>
        </authorList>
    </citation>
    <scope>NUCLEOTIDE SEQUENCE [LARGE SCALE GENOMIC DNA]</scope>
    <source>
        <strain evidence="4">DSM 100970</strain>
    </source>
</reference>
<feature type="transmembrane region" description="Helical" evidence="1">
    <location>
        <begin position="237"/>
        <end position="255"/>
    </location>
</feature>
<keyword evidence="1" id="KW-0812">Transmembrane</keyword>
<feature type="transmembrane region" description="Helical" evidence="1">
    <location>
        <begin position="69"/>
        <end position="87"/>
    </location>
</feature>
<feature type="transmembrane region" description="Helical" evidence="1">
    <location>
        <begin position="134"/>
        <end position="153"/>
    </location>
</feature>
<feature type="transmembrane region" description="Helical" evidence="1">
    <location>
        <begin position="213"/>
        <end position="231"/>
    </location>
</feature>
<accession>A0A2I7N3Z6</accession>
<feature type="transmembrane region" description="Helical" evidence="1">
    <location>
        <begin position="275"/>
        <end position="295"/>
    </location>
</feature>
<gene>
    <name evidence="3" type="ORF">CUN60_01040</name>
</gene>
<feature type="transmembrane region" description="Helical" evidence="1">
    <location>
        <begin position="301"/>
        <end position="322"/>
    </location>
</feature>
<proteinExistence type="predicted"/>
<feature type="transmembrane region" description="Helical" evidence="1">
    <location>
        <begin position="187"/>
        <end position="206"/>
    </location>
</feature>
<name>A0A2I7N3Z6_9NEIS</name>
<evidence type="ECO:0000313" key="3">
    <source>
        <dbReference type="EMBL" id="AUR50945.1"/>
    </source>
</evidence>
<keyword evidence="4" id="KW-1185">Reference proteome</keyword>
<evidence type="ECO:0000259" key="2">
    <source>
        <dbReference type="Pfam" id="PF01757"/>
    </source>
</evidence>
<keyword evidence="1" id="KW-1133">Transmembrane helix</keyword>
<dbReference type="KEGG" id="nba:CUN60_01040"/>
<dbReference type="InterPro" id="IPR002656">
    <property type="entry name" value="Acyl_transf_3_dom"/>
</dbReference>
<dbReference type="AlphaFoldDB" id="A0A2I7N3Z6"/>
<dbReference type="PANTHER" id="PTHR23028">
    <property type="entry name" value="ACETYLTRANSFERASE"/>
    <property type="match status" value="1"/>
</dbReference>
<organism evidence="3 4">
    <name type="scientific">Aquella oligotrophica</name>
    <dbReference type="NCBI Taxonomy" id="2067065"/>
    <lineage>
        <taxon>Bacteria</taxon>
        <taxon>Pseudomonadati</taxon>
        <taxon>Pseudomonadota</taxon>
        <taxon>Betaproteobacteria</taxon>
        <taxon>Neisseriales</taxon>
        <taxon>Neisseriaceae</taxon>
        <taxon>Aquella</taxon>
    </lineage>
</organism>
<dbReference type="Proteomes" id="UP000236655">
    <property type="component" value="Chromosome"/>
</dbReference>
<evidence type="ECO:0000256" key="1">
    <source>
        <dbReference type="SAM" id="Phobius"/>
    </source>
</evidence>
<feature type="transmembrane region" description="Helical" evidence="1">
    <location>
        <begin position="160"/>
        <end position="181"/>
    </location>
</feature>
<feature type="domain" description="Acyltransferase 3" evidence="2">
    <location>
        <begin position="1"/>
        <end position="314"/>
    </location>
</feature>
<dbReference type="GO" id="GO:0016747">
    <property type="term" value="F:acyltransferase activity, transferring groups other than amino-acyl groups"/>
    <property type="evidence" value="ECO:0007669"/>
    <property type="project" value="InterPro"/>
</dbReference>